<dbReference type="InterPro" id="IPR011650">
    <property type="entry name" value="Peptidase_M20_dimer"/>
</dbReference>
<dbReference type="EMBL" id="CP032627">
    <property type="protein sequence ID" value="AYF99656.1"/>
    <property type="molecule type" value="Genomic_DNA"/>
</dbReference>
<dbReference type="InterPro" id="IPR050072">
    <property type="entry name" value="Peptidase_M20A"/>
</dbReference>
<dbReference type="SUPFAM" id="SSF55031">
    <property type="entry name" value="Bacterial exopeptidase dimerisation domain"/>
    <property type="match status" value="1"/>
</dbReference>
<keyword evidence="2" id="KW-0378">Hydrolase</keyword>
<keyword evidence="1" id="KW-0479">Metal-binding</keyword>
<evidence type="ECO:0000256" key="1">
    <source>
        <dbReference type="ARBA" id="ARBA00022723"/>
    </source>
</evidence>
<dbReference type="Proteomes" id="UP000269374">
    <property type="component" value="Chromosome"/>
</dbReference>
<dbReference type="InterPro" id="IPR002933">
    <property type="entry name" value="Peptidase_M20"/>
</dbReference>
<organism evidence="4 5">
    <name type="scientific">Lactococcus allomyrinae</name>
    <dbReference type="NCBI Taxonomy" id="2419773"/>
    <lineage>
        <taxon>Bacteria</taxon>
        <taxon>Bacillati</taxon>
        <taxon>Bacillota</taxon>
        <taxon>Bacilli</taxon>
        <taxon>Lactobacillales</taxon>
        <taxon>Streptococcaceae</taxon>
        <taxon>Lactococcus</taxon>
    </lineage>
</organism>
<dbReference type="OrthoDB" id="9792335at2"/>
<evidence type="ECO:0000313" key="5">
    <source>
        <dbReference type="Proteomes" id="UP000269374"/>
    </source>
</evidence>
<accession>A0A387BFA7</accession>
<dbReference type="RefSeq" id="WP_120771046.1">
    <property type="nucleotide sequence ID" value="NZ_CP032627.1"/>
</dbReference>
<evidence type="ECO:0000259" key="3">
    <source>
        <dbReference type="Pfam" id="PF07687"/>
    </source>
</evidence>
<dbReference type="AlphaFoldDB" id="A0A387BFA7"/>
<evidence type="ECO:0000313" key="4">
    <source>
        <dbReference type="EMBL" id="AYF99656.1"/>
    </source>
</evidence>
<dbReference type="Gene3D" id="3.30.70.360">
    <property type="match status" value="1"/>
</dbReference>
<keyword evidence="5" id="KW-1185">Reference proteome</keyword>
<proteinExistence type="predicted"/>
<dbReference type="KEGG" id="lact:D7I46_00250"/>
<feature type="domain" description="Peptidase M20 dimerisation" evidence="3">
    <location>
        <begin position="169"/>
        <end position="276"/>
    </location>
</feature>
<dbReference type="Gene3D" id="3.40.630.10">
    <property type="entry name" value="Zn peptidases"/>
    <property type="match status" value="2"/>
</dbReference>
<protein>
    <submittedName>
        <fullName evidence="4">M20 family peptidase</fullName>
    </submittedName>
</protein>
<name>A0A387BFA7_9LACT</name>
<reference evidence="4 5" key="1">
    <citation type="submission" date="2018-09" db="EMBL/GenBank/DDBJ databases">
        <title>Genome sequencing of strain 1JSPR-7.</title>
        <authorList>
            <person name="Heo J."/>
            <person name="Kim S.-J."/>
            <person name="Kwon S.-W."/>
        </authorList>
    </citation>
    <scope>NUCLEOTIDE SEQUENCE [LARGE SCALE GENOMIC DNA]</scope>
    <source>
        <strain evidence="4 5">1JSPR-7</strain>
    </source>
</reference>
<evidence type="ECO:0000256" key="2">
    <source>
        <dbReference type="ARBA" id="ARBA00022801"/>
    </source>
</evidence>
<dbReference type="Pfam" id="PF01546">
    <property type="entry name" value="Peptidase_M20"/>
    <property type="match status" value="1"/>
</dbReference>
<dbReference type="SUPFAM" id="SSF53187">
    <property type="entry name" value="Zn-dependent exopeptidases"/>
    <property type="match status" value="1"/>
</dbReference>
<gene>
    <name evidence="4" type="ORF">D7I46_00250</name>
</gene>
<dbReference type="GO" id="GO:0016787">
    <property type="term" value="F:hydrolase activity"/>
    <property type="evidence" value="ECO:0007669"/>
    <property type="project" value="UniProtKB-KW"/>
</dbReference>
<dbReference type="GO" id="GO:0046872">
    <property type="term" value="F:metal ion binding"/>
    <property type="evidence" value="ECO:0007669"/>
    <property type="project" value="UniProtKB-KW"/>
</dbReference>
<sequence>MEESVELLKKLVSIPSASGNEKEILEYIEQWLKAKKFDFVICEKSFVAGQIKAQPKAKKAIVLAGHIDTVVAGNLADWDFPPTEPQVKDGKIFGLGVSDMKGGDAGNLCAAADFIGKNLTQDIWVVGTANEELDGKGSEDFANWFAQNTDYQSAVCIISEPTSLNKIYVGQRGNHFMKLHFTGKAGHASHQEHFNLSALGIVSQFLANIDTIADDLKKYKNQVLGVPSFVATSVKAGDSSSPNKTADYADVVVDCRLTPELEEVFEAYMEELGKKYNFTYENIVTPVLSTLTDGQAPFVEILKELSDATTTAAVGSNDQGFFENIGISTVVFGPGEHNQGHVANEYFIIENLEKHIQLLKQFIHQMQ</sequence>
<dbReference type="InterPro" id="IPR036264">
    <property type="entry name" value="Bact_exopeptidase_dim_dom"/>
</dbReference>
<dbReference type="PANTHER" id="PTHR43808">
    <property type="entry name" value="ACETYLORNITHINE DEACETYLASE"/>
    <property type="match status" value="1"/>
</dbReference>
<dbReference type="Pfam" id="PF07687">
    <property type="entry name" value="M20_dimer"/>
    <property type="match status" value="1"/>
</dbReference>